<keyword evidence="2" id="KW-0548">Nucleotidyltransferase</keyword>
<gene>
    <name evidence="4" type="ORF">COX24_02685</name>
</gene>
<dbReference type="GO" id="GO:0016779">
    <property type="term" value="F:nucleotidyltransferase activity"/>
    <property type="evidence" value="ECO:0007669"/>
    <property type="project" value="UniProtKB-KW"/>
</dbReference>
<organism evidence="4 5">
    <name type="scientific">bacterium (Candidatus Gribaldobacteria) CG23_combo_of_CG06-09_8_20_14_all_37_87_8</name>
    <dbReference type="NCBI Taxonomy" id="2014278"/>
    <lineage>
        <taxon>Bacteria</taxon>
        <taxon>Candidatus Gribaldobacteria</taxon>
    </lineage>
</organism>
<dbReference type="InterPro" id="IPR004821">
    <property type="entry name" value="Cyt_trans-like"/>
</dbReference>
<dbReference type="Proteomes" id="UP000230447">
    <property type="component" value="Unassembled WGS sequence"/>
</dbReference>
<sequence length="259" mass="28650">MEKINAKEEKKQKVVAVSGYFNPVHKGHISLFKAARALGDKLVVILNNDAQVKLKGSCPFMAQKDRKAVLEAIEGISEVVISLDTDRTVCKTLALIKPDIFANGGDRREMFDIPETEVCKQHNIEMVFNVGGGKATSSSWLIDKAKGNVLNQEIPEEKLKKLKMIVLDSDGVCVERGTNIKEIEDNSAYRIEFSTGMLSLDLAEKLNRLKKHLIVCISSGRALMYLQTIYSRVIGGKSILMAENGNLILTKGKVSQLFP</sequence>
<dbReference type="NCBIfam" id="TIGR00125">
    <property type="entry name" value="cyt_tran_rel"/>
    <property type="match status" value="1"/>
</dbReference>
<feature type="domain" description="Cytidyltransferase-like" evidence="3">
    <location>
        <begin position="18"/>
        <end position="115"/>
    </location>
</feature>
<dbReference type="PANTHER" id="PTHR43793">
    <property type="entry name" value="FAD SYNTHASE"/>
    <property type="match status" value="1"/>
</dbReference>
<name>A0A2G9ZGZ1_9BACT</name>
<comment type="caution">
    <text evidence="4">The sequence shown here is derived from an EMBL/GenBank/DDBJ whole genome shotgun (WGS) entry which is preliminary data.</text>
</comment>
<reference evidence="4 5" key="1">
    <citation type="submission" date="2017-09" db="EMBL/GenBank/DDBJ databases">
        <title>Depth-based differentiation of microbial function through sediment-hosted aquifers and enrichment of novel symbionts in the deep terrestrial subsurface.</title>
        <authorList>
            <person name="Probst A.J."/>
            <person name="Ladd B."/>
            <person name="Jarett J.K."/>
            <person name="Geller-Mcgrath D.E."/>
            <person name="Sieber C.M."/>
            <person name="Emerson J.B."/>
            <person name="Anantharaman K."/>
            <person name="Thomas B.C."/>
            <person name="Malmstrom R."/>
            <person name="Stieglmeier M."/>
            <person name="Klingl A."/>
            <person name="Woyke T."/>
            <person name="Ryan C.M."/>
            <person name="Banfield J.F."/>
        </authorList>
    </citation>
    <scope>NUCLEOTIDE SEQUENCE [LARGE SCALE GENOMIC DNA]</scope>
    <source>
        <strain evidence="4">CG23_combo_of_CG06-09_8_20_14_all_37_87_8</strain>
    </source>
</reference>
<feature type="non-terminal residue" evidence="4">
    <location>
        <position position="259"/>
    </location>
</feature>
<keyword evidence="1" id="KW-0808">Transferase</keyword>
<evidence type="ECO:0000256" key="1">
    <source>
        <dbReference type="ARBA" id="ARBA00022679"/>
    </source>
</evidence>
<dbReference type="InterPro" id="IPR050385">
    <property type="entry name" value="Archaeal_FAD_synthase"/>
</dbReference>
<proteinExistence type="predicted"/>
<accession>A0A2G9ZGZ1</accession>
<evidence type="ECO:0000259" key="3">
    <source>
        <dbReference type="Pfam" id="PF01467"/>
    </source>
</evidence>
<dbReference type="Pfam" id="PF01467">
    <property type="entry name" value="CTP_transf_like"/>
    <property type="match status" value="1"/>
</dbReference>
<evidence type="ECO:0000313" key="4">
    <source>
        <dbReference type="EMBL" id="PIP31608.1"/>
    </source>
</evidence>
<evidence type="ECO:0000256" key="2">
    <source>
        <dbReference type="ARBA" id="ARBA00022695"/>
    </source>
</evidence>
<dbReference type="SUPFAM" id="SSF52374">
    <property type="entry name" value="Nucleotidylyl transferase"/>
    <property type="match status" value="1"/>
</dbReference>
<protein>
    <recommendedName>
        <fullName evidence="3">Cytidyltransferase-like domain-containing protein</fullName>
    </recommendedName>
</protein>
<dbReference type="AlphaFoldDB" id="A0A2G9ZGZ1"/>
<dbReference type="InterPro" id="IPR014729">
    <property type="entry name" value="Rossmann-like_a/b/a_fold"/>
</dbReference>
<dbReference type="EMBL" id="PCSB01000057">
    <property type="protein sequence ID" value="PIP31608.1"/>
    <property type="molecule type" value="Genomic_DNA"/>
</dbReference>
<evidence type="ECO:0000313" key="5">
    <source>
        <dbReference type="Proteomes" id="UP000230447"/>
    </source>
</evidence>
<dbReference type="PANTHER" id="PTHR43793:SF1">
    <property type="entry name" value="FAD SYNTHASE"/>
    <property type="match status" value="1"/>
</dbReference>
<dbReference type="Gene3D" id="3.40.50.620">
    <property type="entry name" value="HUPs"/>
    <property type="match status" value="1"/>
</dbReference>